<dbReference type="EMBL" id="CM017872">
    <property type="protein sequence ID" value="KAG1326376.1"/>
    <property type="molecule type" value="Genomic_DNA"/>
</dbReference>
<dbReference type="Proteomes" id="UP000797356">
    <property type="component" value="Chromosome 1"/>
</dbReference>
<protein>
    <submittedName>
        <fullName evidence="6">Putative 50S ribosomal protein L22, chloroplastic-like</fullName>
    </submittedName>
</protein>
<keyword evidence="7" id="KW-1185">Reference proteome</keyword>
<dbReference type="GO" id="GO:0005762">
    <property type="term" value="C:mitochondrial large ribosomal subunit"/>
    <property type="evidence" value="ECO:0007669"/>
    <property type="project" value="TreeGrafter"/>
</dbReference>
<dbReference type="GO" id="GO:0003735">
    <property type="term" value="F:structural constituent of ribosome"/>
    <property type="evidence" value="ECO:0007669"/>
    <property type="project" value="InterPro"/>
</dbReference>
<keyword evidence="2 4" id="KW-0689">Ribosomal protein</keyword>
<dbReference type="PANTHER" id="PTHR13501">
    <property type="entry name" value="CHLOROPLAST 50S RIBOSOMAL PROTEIN L22-RELATED"/>
    <property type="match status" value="1"/>
</dbReference>
<dbReference type="InterPro" id="IPR047867">
    <property type="entry name" value="Ribosomal_uL22_bac/org-type"/>
</dbReference>
<comment type="caution">
    <text evidence="6">The sequence shown here is derived from an EMBL/GenBank/DDBJ whole genome shotgun (WGS) entry which is preliminary data.</text>
</comment>
<dbReference type="AlphaFoldDB" id="A0A8K0HT35"/>
<comment type="similarity">
    <text evidence="1 4">Belongs to the universal ribosomal protein uL22 family.</text>
</comment>
<name>A0A8K0HT35_COCNU</name>
<evidence type="ECO:0000256" key="3">
    <source>
        <dbReference type="ARBA" id="ARBA00023274"/>
    </source>
</evidence>
<accession>A0A8K0HT35</accession>
<evidence type="ECO:0000256" key="5">
    <source>
        <dbReference type="SAM" id="MobiDB-lite"/>
    </source>
</evidence>
<organism evidence="6 7">
    <name type="scientific">Cocos nucifera</name>
    <name type="common">Coconut palm</name>
    <dbReference type="NCBI Taxonomy" id="13894"/>
    <lineage>
        <taxon>Eukaryota</taxon>
        <taxon>Viridiplantae</taxon>
        <taxon>Streptophyta</taxon>
        <taxon>Embryophyta</taxon>
        <taxon>Tracheophyta</taxon>
        <taxon>Spermatophyta</taxon>
        <taxon>Magnoliopsida</taxon>
        <taxon>Liliopsida</taxon>
        <taxon>Arecaceae</taxon>
        <taxon>Arecoideae</taxon>
        <taxon>Cocoseae</taxon>
        <taxon>Attaleinae</taxon>
        <taxon>Cocos</taxon>
    </lineage>
</organism>
<evidence type="ECO:0000313" key="6">
    <source>
        <dbReference type="EMBL" id="KAG1326376.1"/>
    </source>
</evidence>
<sequence length="195" mass="21670">MDRFPLPLPSGPEPTIGSPQGLNSLPAATHHRPPPTVMVELQRCLHSVLRQAATIVEQNRGPRSVSYSTCTKPSPLLGQSKHLWSISDLSTRRTMPFYWYLQHSIFMHGEVSPKKVKLVAKLVRGMQVEDAPLQLQVTVKRAARTVYQVIHSAHANAAHNHGLFPDRLLVDEAFFGKGVYLKRLAYHAKGGVGSR</sequence>
<dbReference type="OrthoDB" id="416470at2759"/>
<dbReference type="InterPro" id="IPR036394">
    <property type="entry name" value="Ribosomal_uL22_sf"/>
</dbReference>
<evidence type="ECO:0000256" key="1">
    <source>
        <dbReference type="ARBA" id="ARBA00009451"/>
    </source>
</evidence>
<dbReference type="SUPFAM" id="SSF54843">
    <property type="entry name" value="Ribosomal protein L22"/>
    <property type="match status" value="1"/>
</dbReference>
<gene>
    <name evidence="6" type="ORF">COCNU_01G003100</name>
</gene>
<proteinExistence type="inferred from homology"/>
<feature type="compositionally biased region" description="Pro residues" evidence="5">
    <location>
        <begin position="1"/>
        <end position="12"/>
    </location>
</feature>
<reference evidence="6" key="1">
    <citation type="journal article" date="2017" name="Gigascience">
        <title>The genome draft of coconut (Cocos nucifera).</title>
        <authorList>
            <person name="Xiao Y."/>
            <person name="Xu P."/>
            <person name="Fan H."/>
            <person name="Baudouin L."/>
            <person name="Xia W."/>
            <person name="Bocs S."/>
            <person name="Xu J."/>
            <person name="Li Q."/>
            <person name="Guo A."/>
            <person name="Zhou L."/>
            <person name="Li J."/>
            <person name="Wu Y."/>
            <person name="Ma Z."/>
            <person name="Armero A."/>
            <person name="Issali A.E."/>
            <person name="Liu N."/>
            <person name="Peng M."/>
            <person name="Yang Y."/>
        </authorList>
    </citation>
    <scope>NUCLEOTIDE SEQUENCE</scope>
    <source>
        <tissue evidence="6">Spear leaf of Hainan Tall coconut</tissue>
    </source>
</reference>
<dbReference type="InterPro" id="IPR001063">
    <property type="entry name" value="Ribosomal_uL22"/>
</dbReference>
<dbReference type="GO" id="GO:0006412">
    <property type="term" value="P:translation"/>
    <property type="evidence" value="ECO:0007669"/>
    <property type="project" value="InterPro"/>
</dbReference>
<keyword evidence="3 4" id="KW-0687">Ribonucleoprotein</keyword>
<dbReference type="PANTHER" id="PTHR13501:SF8">
    <property type="entry name" value="LARGE RIBOSOMAL SUBUNIT PROTEIN UL22M"/>
    <property type="match status" value="1"/>
</dbReference>
<dbReference type="Pfam" id="PF00237">
    <property type="entry name" value="Ribosomal_L22"/>
    <property type="match status" value="1"/>
</dbReference>
<dbReference type="CDD" id="cd00336">
    <property type="entry name" value="Ribosomal_L22"/>
    <property type="match status" value="1"/>
</dbReference>
<evidence type="ECO:0000313" key="7">
    <source>
        <dbReference type="Proteomes" id="UP000797356"/>
    </source>
</evidence>
<dbReference type="Gene3D" id="3.90.470.10">
    <property type="entry name" value="Ribosomal protein L22/L17"/>
    <property type="match status" value="1"/>
</dbReference>
<evidence type="ECO:0000256" key="4">
    <source>
        <dbReference type="RuleBase" id="RU004005"/>
    </source>
</evidence>
<reference evidence="6" key="2">
    <citation type="submission" date="2019-07" db="EMBL/GenBank/DDBJ databases">
        <authorList>
            <person name="Yang Y."/>
            <person name="Bocs S."/>
            <person name="Baudouin L."/>
        </authorList>
    </citation>
    <scope>NUCLEOTIDE SEQUENCE</scope>
    <source>
        <tissue evidence="6">Spear leaf of Hainan Tall coconut</tissue>
    </source>
</reference>
<feature type="region of interest" description="Disordered" evidence="5">
    <location>
        <begin position="1"/>
        <end position="33"/>
    </location>
</feature>
<evidence type="ECO:0000256" key="2">
    <source>
        <dbReference type="ARBA" id="ARBA00022980"/>
    </source>
</evidence>